<dbReference type="InterPro" id="IPR017959">
    <property type="entry name" value="Asn/Gln-tRNA_amidoTrfase_suB/E"/>
</dbReference>
<dbReference type="Gene3D" id="3.30.1360.30">
    <property type="entry name" value="GAD-like domain"/>
    <property type="match status" value="1"/>
</dbReference>
<reference evidence="6" key="1">
    <citation type="journal article" date="2020" name="mSystems">
        <title>Genome- and Community-Level Interaction Insights into Carbon Utilization and Element Cycling Functions of Hydrothermarchaeota in Hydrothermal Sediment.</title>
        <authorList>
            <person name="Zhou Z."/>
            <person name="Liu Y."/>
            <person name="Xu W."/>
            <person name="Pan J."/>
            <person name="Luo Z.H."/>
            <person name="Li M."/>
        </authorList>
    </citation>
    <scope>NUCLEOTIDE SEQUENCE [LARGE SCALE GENOMIC DNA]</scope>
    <source>
        <strain evidence="6">SpSt-1233</strain>
    </source>
</reference>
<sequence>MTAFRRMEETTPEQYADIGMKSGLEIHQQLDTGKKLFCRCPVRPYTDEFHAEILRHMRPTLSELGEYDGTALMEFKTKKEIIYQIHQDTVCTYEMDDTPPFELNQEALDIALEMTMLLGCKLVSELHIARKQYLDGSIPTGFQRTTILGVDGSIPFDGGRLIRIRQLGLEEDACREVSDEGHRRVYRTDRLGIPLMETVTEPDMRTPQEVAAVAHRLRWLARSTGRVRTGIGAARQDVNVSVEGGRRVEIKGVSRIPLIPLLVHTEAYRQVALLEIEKELERRKITPSSFESSTHDITDTLRATSYYPVAEALKNGLEVRAVVLRGYRGILSMRTQPETTFAREISDRLRVIACLDILPNIAHSDMEGETLSSTEWTKIKKLCRTGDNDAVVVVWGNEQDVETGAKEIVIRAREALDGVPNETRRALPDGTNGFERILPGPDRMYPDTDLPPLAITEERIRKIQEILPELPWAREERYLEMGLRPDIARRMSIAPERDLFDRIVERTEYDPSLIAFFLLGRFRAECRWG</sequence>
<dbReference type="SUPFAM" id="SSF55931">
    <property type="entry name" value="Glutamine synthetase/guanido kinase"/>
    <property type="match status" value="1"/>
</dbReference>
<dbReference type="PANTHER" id="PTHR11659:SF2">
    <property type="entry name" value="GLUTAMYL-TRNA(GLN) AMIDOTRANSFERASE SUBUNIT E"/>
    <property type="match status" value="1"/>
</dbReference>
<gene>
    <name evidence="6" type="primary">gatE</name>
    <name evidence="6" type="ORF">ENO08_05525</name>
</gene>
<dbReference type="InterPro" id="IPR004414">
    <property type="entry name" value="GatE"/>
</dbReference>
<feature type="domain" description="Aspartyl/Glutamyl-tRNA(Gln) amidotransferase subunit B/E catalytic" evidence="5">
    <location>
        <begin position="22"/>
        <end position="460"/>
    </location>
</feature>
<dbReference type="InterPro" id="IPR042114">
    <property type="entry name" value="GatB_C_1"/>
</dbReference>
<dbReference type="GO" id="GO:0004812">
    <property type="term" value="F:aminoacyl-tRNA ligase activity"/>
    <property type="evidence" value="ECO:0007669"/>
    <property type="project" value="InterPro"/>
</dbReference>
<evidence type="ECO:0000256" key="3">
    <source>
        <dbReference type="ARBA" id="ARBA00022840"/>
    </source>
</evidence>
<comment type="caution">
    <text evidence="6">The sequence shown here is derived from an EMBL/GenBank/DDBJ whole genome shotgun (WGS) entry which is preliminary data.</text>
</comment>
<evidence type="ECO:0000259" key="5">
    <source>
        <dbReference type="Pfam" id="PF02934"/>
    </source>
</evidence>
<accession>A0A7V2AV78</accession>
<dbReference type="GO" id="GO:0050567">
    <property type="term" value="F:glutaminyl-tRNA synthase (glutamine-hydrolyzing) activity"/>
    <property type="evidence" value="ECO:0007669"/>
    <property type="project" value="TreeGrafter"/>
</dbReference>
<dbReference type="AlphaFoldDB" id="A0A7V2AV78"/>
<dbReference type="InterPro" id="IPR014746">
    <property type="entry name" value="Gln_synth/guanido_kin_cat_dom"/>
</dbReference>
<dbReference type="HAMAP" id="MF_00588">
    <property type="entry name" value="GatE"/>
    <property type="match status" value="1"/>
</dbReference>
<dbReference type="Proteomes" id="UP000886069">
    <property type="component" value="Unassembled WGS sequence"/>
</dbReference>
<name>A0A7V2AV78_UNCEI</name>
<dbReference type="SUPFAM" id="SSF55261">
    <property type="entry name" value="GAD domain-like"/>
    <property type="match status" value="1"/>
</dbReference>
<dbReference type="EMBL" id="DSEC01000390">
    <property type="protein sequence ID" value="HER43901.1"/>
    <property type="molecule type" value="Genomic_DNA"/>
</dbReference>
<evidence type="ECO:0000313" key="6">
    <source>
        <dbReference type="EMBL" id="HER43901.1"/>
    </source>
</evidence>
<dbReference type="GO" id="GO:0006412">
    <property type="term" value="P:translation"/>
    <property type="evidence" value="ECO:0007669"/>
    <property type="project" value="UniProtKB-KW"/>
</dbReference>
<dbReference type="Pfam" id="PF02934">
    <property type="entry name" value="GatB_N"/>
    <property type="match status" value="1"/>
</dbReference>
<keyword evidence="1" id="KW-0436">Ligase</keyword>
<keyword evidence="3" id="KW-0067">ATP-binding</keyword>
<organism evidence="6">
    <name type="scientific">Eiseniibacteriota bacterium</name>
    <dbReference type="NCBI Taxonomy" id="2212470"/>
    <lineage>
        <taxon>Bacteria</taxon>
        <taxon>Candidatus Eiseniibacteriota</taxon>
    </lineage>
</organism>
<dbReference type="GO" id="GO:0005737">
    <property type="term" value="C:cytoplasm"/>
    <property type="evidence" value="ECO:0007669"/>
    <property type="project" value="InterPro"/>
</dbReference>
<dbReference type="NCBIfam" id="NF003107">
    <property type="entry name" value="PRK04028.1"/>
    <property type="match status" value="1"/>
</dbReference>
<dbReference type="InterPro" id="IPR004115">
    <property type="entry name" value="GAD-like_sf"/>
</dbReference>
<dbReference type="GO" id="GO:0070681">
    <property type="term" value="P:glutaminyl-tRNAGln biosynthesis via transamidation"/>
    <property type="evidence" value="ECO:0007669"/>
    <property type="project" value="TreeGrafter"/>
</dbReference>
<dbReference type="InterPro" id="IPR006075">
    <property type="entry name" value="Asn/Gln-tRNA_Trfase_suB/E_cat"/>
</dbReference>
<proteinExistence type="inferred from homology"/>
<evidence type="ECO:0000256" key="4">
    <source>
        <dbReference type="ARBA" id="ARBA00022917"/>
    </source>
</evidence>
<protein>
    <submittedName>
        <fullName evidence="6">Glu-tRNA(Gln) amidotransferase subunit GatE</fullName>
    </submittedName>
</protein>
<keyword evidence="4" id="KW-0648">Protein biosynthesis</keyword>
<feature type="non-terminal residue" evidence="6">
    <location>
        <position position="529"/>
    </location>
</feature>
<dbReference type="PANTHER" id="PTHR11659">
    <property type="entry name" value="GLUTAMYL-TRNA GLN AMIDOTRANSFERASE SUBUNIT B MITOCHONDRIAL AND PROKARYOTIC PET112-RELATED"/>
    <property type="match status" value="1"/>
</dbReference>
<evidence type="ECO:0000256" key="1">
    <source>
        <dbReference type="ARBA" id="ARBA00022598"/>
    </source>
</evidence>
<evidence type="ECO:0000256" key="2">
    <source>
        <dbReference type="ARBA" id="ARBA00022741"/>
    </source>
</evidence>
<dbReference type="NCBIfam" id="TIGR00134">
    <property type="entry name" value="gatE_arch"/>
    <property type="match status" value="1"/>
</dbReference>
<dbReference type="GO" id="GO:0005524">
    <property type="term" value="F:ATP binding"/>
    <property type="evidence" value="ECO:0007669"/>
    <property type="project" value="UniProtKB-KW"/>
</dbReference>
<keyword evidence="2" id="KW-0547">Nucleotide-binding</keyword>
<dbReference type="Gene3D" id="1.10.150.380">
    <property type="entry name" value="GatB domain, N-terminal subdomain"/>
    <property type="match status" value="1"/>
</dbReference>